<dbReference type="PANTHER" id="PTHR17469:SF11">
    <property type="entry name" value="PROTEIN ITPRID2"/>
    <property type="match status" value="1"/>
</dbReference>
<dbReference type="InterPro" id="IPR043444">
    <property type="entry name" value="TESPA1-like"/>
</dbReference>
<dbReference type="GO" id="GO:0005102">
    <property type="term" value="F:signaling receptor binding"/>
    <property type="evidence" value="ECO:0007669"/>
    <property type="project" value="InterPro"/>
</dbReference>
<evidence type="ECO:0000313" key="3">
    <source>
        <dbReference type="Proteomes" id="UP000314983"/>
    </source>
</evidence>
<reference evidence="2" key="3">
    <citation type="submission" date="2025-09" db="UniProtKB">
        <authorList>
            <consortium name="Ensembl"/>
        </authorList>
    </citation>
    <scope>IDENTIFICATION</scope>
</reference>
<keyword evidence="3" id="KW-1185">Reference proteome</keyword>
<dbReference type="SMART" id="SM01257">
    <property type="entry name" value="KRAP_IP3R_bind"/>
    <property type="match status" value="1"/>
</dbReference>
<dbReference type="PANTHER" id="PTHR17469">
    <property type="entry name" value="SPERM SPECIFIC ANTIGEN 2-RELATED"/>
    <property type="match status" value="1"/>
</dbReference>
<dbReference type="GeneTree" id="ENSGT00940000158532"/>
<dbReference type="AlphaFoldDB" id="A0AAY5EYZ7"/>
<reference evidence="2 3" key="1">
    <citation type="submission" date="2020-05" db="EMBL/GenBank/DDBJ databases">
        <title>Electrophorus electricus (electric eel) genome, fEleEle1, primary haplotype.</title>
        <authorList>
            <person name="Myers G."/>
            <person name="Meyer A."/>
            <person name="Fedrigo O."/>
            <person name="Formenti G."/>
            <person name="Rhie A."/>
            <person name="Tracey A."/>
            <person name="Sims Y."/>
            <person name="Jarvis E.D."/>
        </authorList>
    </citation>
    <scope>NUCLEOTIDE SEQUENCE [LARGE SCALE GENOMIC DNA]</scope>
</reference>
<dbReference type="Proteomes" id="UP000314983">
    <property type="component" value="Chromosome 2"/>
</dbReference>
<dbReference type="Pfam" id="PF14722">
    <property type="entry name" value="KRAP_IP3R_bind"/>
    <property type="match status" value="1"/>
</dbReference>
<reference evidence="2" key="2">
    <citation type="submission" date="2025-08" db="UniProtKB">
        <authorList>
            <consortium name="Ensembl"/>
        </authorList>
    </citation>
    <scope>IDENTIFICATION</scope>
</reference>
<dbReference type="Ensembl" id="ENSEEET00000056517.1">
    <property type="protein sequence ID" value="ENSEEEP00000061970.1"/>
    <property type="gene ID" value="ENSEEEG00000024886.1"/>
</dbReference>
<name>A0AAY5EYZ7_ELEEL</name>
<feature type="domain" description="ITPR-interacting" evidence="1">
    <location>
        <begin position="1"/>
        <end position="102"/>
    </location>
</feature>
<sequence length="104" mass="11547">MNSTGSGKSSGTVVSELLDLYEEDPEEILYNLGFGHEEPDIASKIPSRFFRSSSDAKGIDIKVYLGAQLQRMELENPNFALTSKPPQRSRICLQAPPLRRSCLC</sequence>
<proteinExistence type="predicted"/>
<accession>A0AAY5EYZ7</accession>
<protein>
    <recommendedName>
        <fullName evidence="1">ITPR-interacting domain-containing protein</fullName>
    </recommendedName>
</protein>
<evidence type="ECO:0000313" key="2">
    <source>
        <dbReference type="Ensembl" id="ENSEEEP00000061970.1"/>
    </source>
</evidence>
<organism evidence="2 3">
    <name type="scientific">Electrophorus electricus</name>
    <name type="common">Electric eel</name>
    <name type="synonym">Gymnotus electricus</name>
    <dbReference type="NCBI Taxonomy" id="8005"/>
    <lineage>
        <taxon>Eukaryota</taxon>
        <taxon>Metazoa</taxon>
        <taxon>Chordata</taxon>
        <taxon>Craniata</taxon>
        <taxon>Vertebrata</taxon>
        <taxon>Euteleostomi</taxon>
        <taxon>Actinopterygii</taxon>
        <taxon>Neopterygii</taxon>
        <taxon>Teleostei</taxon>
        <taxon>Ostariophysi</taxon>
        <taxon>Gymnotiformes</taxon>
        <taxon>Gymnotoidei</taxon>
        <taxon>Gymnotidae</taxon>
        <taxon>Electrophorus</taxon>
    </lineage>
</organism>
<evidence type="ECO:0000259" key="1">
    <source>
        <dbReference type="SMART" id="SM01257"/>
    </source>
</evidence>
<dbReference type="InterPro" id="IPR029325">
    <property type="entry name" value="ITPR-bd"/>
</dbReference>